<evidence type="ECO:0000256" key="1">
    <source>
        <dbReference type="ARBA" id="ARBA00004651"/>
    </source>
</evidence>
<accession>A0A7X5HWN2</accession>
<dbReference type="Gene3D" id="1.20.1530.20">
    <property type="match status" value="1"/>
</dbReference>
<keyword evidence="6 8" id="KW-1133">Transmembrane helix</keyword>
<dbReference type="Pfam" id="PF03547">
    <property type="entry name" value="Mem_trans"/>
    <property type="match status" value="2"/>
</dbReference>
<gene>
    <name evidence="9" type="ORF">GXN74_09755</name>
</gene>
<feature type="transmembrane region" description="Helical" evidence="8">
    <location>
        <begin position="34"/>
        <end position="52"/>
    </location>
</feature>
<keyword evidence="4" id="KW-1003">Cell membrane</keyword>
<feature type="transmembrane region" description="Helical" evidence="8">
    <location>
        <begin position="219"/>
        <end position="243"/>
    </location>
</feature>
<evidence type="ECO:0000256" key="8">
    <source>
        <dbReference type="SAM" id="Phobius"/>
    </source>
</evidence>
<feature type="transmembrane region" description="Helical" evidence="8">
    <location>
        <begin position="280"/>
        <end position="301"/>
    </location>
</feature>
<feature type="transmembrane region" description="Helical" evidence="8">
    <location>
        <begin position="6"/>
        <end position="22"/>
    </location>
</feature>
<evidence type="ECO:0000313" key="9">
    <source>
        <dbReference type="EMBL" id="NDL68023.1"/>
    </source>
</evidence>
<dbReference type="Proteomes" id="UP000461585">
    <property type="component" value="Unassembled WGS sequence"/>
</dbReference>
<comment type="subcellular location">
    <subcellularLocation>
        <location evidence="1">Cell membrane</location>
        <topology evidence="1">Multi-pass membrane protein</topology>
    </subcellularLocation>
</comment>
<comment type="similarity">
    <text evidence="2">Belongs to the auxin efflux carrier (TC 2.A.69) family.</text>
</comment>
<dbReference type="InterPro" id="IPR004776">
    <property type="entry name" value="Mem_transp_PIN-like"/>
</dbReference>
<evidence type="ECO:0000256" key="2">
    <source>
        <dbReference type="ARBA" id="ARBA00010145"/>
    </source>
</evidence>
<dbReference type="InterPro" id="IPR038770">
    <property type="entry name" value="Na+/solute_symporter_sf"/>
</dbReference>
<feature type="transmembrane region" description="Helical" evidence="8">
    <location>
        <begin position="157"/>
        <end position="177"/>
    </location>
</feature>
<dbReference type="PANTHER" id="PTHR36838:SF1">
    <property type="entry name" value="SLR1864 PROTEIN"/>
    <property type="match status" value="1"/>
</dbReference>
<feature type="transmembrane region" description="Helical" evidence="8">
    <location>
        <begin position="98"/>
        <end position="118"/>
    </location>
</feature>
<evidence type="ECO:0000256" key="4">
    <source>
        <dbReference type="ARBA" id="ARBA00022475"/>
    </source>
</evidence>
<evidence type="ECO:0000256" key="7">
    <source>
        <dbReference type="ARBA" id="ARBA00023136"/>
    </source>
</evidence>
<organism evidence="9 10">
    <name type="scientific">Anaerotalea alkaliphila</name>
    <dbReference type="NCBI Taxonomy" id="2662126"/>
    <lineage>
        <taxon>Bacteria</taxon>
        <taxon>Bacillati</taxon>
        <taxon>Bacillota</taxon>
        <taxon>Clostridia</taxon>
        <taxon>Eubacteriales</taxon>
        <taxon>Anaerotalea</taxon>
    </lineage>
</organism>
<evidence type="ECO:0000256" key="5">
    <source>
        <dbReference type="ARBA" id="ARBA00022692"/>
    </source>
</evidence>
<dbReference type="GO" id="GO:0005886">
    <property type="term" value="C:plasma membrane"/>
    <property type="evidence" value="ECO:0007669"/>
    <property type="project" value="UniProtKB-SubCell"/>
</dbReference>
<protein>
    <submittedName>
        <fullName evidence="9">AEC family transporter</fullName>
    </submittedName>
</protein>
<evidence type="ECO:0000256" key="6">
    <source>
        <dbReference type="ARBA" id="ARBA00022989"/>
    </source>
</evidence>
<dbReference type="EMBL" id="JAAEEH010000026">
    <property type="protein sequence ID" value="NDL68023.1"/>
    <property type="molecule type" value="Genomic_DNA"/>
</dbReference>
<dbReference type="PANTHER" id="PTHR36838">
    <property type="entry name" value="AUXIN EFFLUX CARRIER FAMILY PROTEIN"/>
    <property type="match status" value="1"/>
</dbReference>
<dbReference type="AlphaFoldDB" id="A0A7X5HWN2"/>
<feature type="transmembrane region" description="Helical" evidence="8">
    <location>
        <begin position="189"/>
        <end position="207"/>
    </location>
</feature>
<feature type="transmembrane region" description="Helical" evidence="8">
    <location>
        <begin position="124"/>
        <end position="145"/>
    </location>
</feature>
<evidence type="ECO:0000256" key="3">
    <source>
        <dbReference type="ARBA" id="ARBA00022448"/>
    </source>
</evidence>
<sequence>MNALTTQILALALMIGVGFYGRKREIIGEEMMGGITKLLVEIAVPLLIVTSFSMDDGNALEGVLGKAFLYALLVFATKPLLAKLLLKGMEKGKGGVWQFSLVFSNCGFMGFPVAYSVYGNEGIIFASIFNMVYNIFVWSYGVALFSGERDVKGFAKVLRSPGIIASVLGIVLMLLGVRIPEVLLVSMKTIGNTTTPLSMLLIGGLLADANLRGAVRDRSVYFGSVLKLLVLPFLWYVVFLLLGDLSVMVRTYLLMIAMPAGAMTSILAEEYKTEKEYSAVVVSMSTLFSIATVPLLLRFVLV</sequence>
<proteinExistence type="inferred from homology"/>
<feature type="transmembrane region" description="Helical" evidence="8">
    <location>
        <begin position="249"/>
        <end position="268"/>
    </location>
</feature>
<feature type="transmembrane region" description="Helical" evidence="8">
    <location>
        <begin position="67"/>
        <end position="86"/>
    </location>
</feature>
<reference evidence="9 10" key="1">
    <citation type="submission" date="2020-01" db="EMBL/GenBank/DDBJ databases">
        <title>Anaeroalcalibacter tamaniensis gen. nov., sp. nov., moderately halophilic strictly anaerobic fermenter bacterium from mud volcano of Taman peninsula.</title>
        <authorList>
            <person name="Frolova A."/>
            <person name="Merkel A.Y."/>
            <person name="Slobodkin A.I."/>
        </authorList>
    </citation>
    <scope>NUCLEOTIDE SEQUENCE [LARGE SCALE GENOMIC DNA]</scope>
    <source>
        <strain evidence="9 10">F-3ap</strain>
    </source>
</reference>
<comment type="caution">
    <text evidence="9">The sequence shown here is derived from an EMBL/GenBank/DDBJ whole genome shotgun (WGS) entry which is preliminary data.</text>
</comment>
<evidence type="ECO:0000313" key="10">
    <source>
        <dbReference type="Proteomes" id="UP000461585"/>
    </source>
</evidence>
<keyword evidence="5 8" id="KW-0812">Transmembrane</keyword>
<keyword evidence="10" id="KW-1185">Reference proteome</keyword>
<keyword evidence="3" id="KW-0813">Transport</keyword>
<keyword evidence="7 8" id="KW-0472">Membrane</keyword>
<name>A0A7X5HWN2_9FIRM</name>
<dbReference type="RefSeq" id="WP_162370747.1">
    <property type="nucleotide sequence ID" value="NZ_JAAEEH010000026.1"/>
</dbReference>
<dbReference type="GO" id="GO:0055085">
    <property type="term" value="P:transmembrane transport"/>
    <property type="evidence" value="ECO:0007669"/>
    <property type="project" value="InterPro"/>
</dbReference>